<dbReference type="RefSeq" id="WP_183917026.1">
    <property type="nucleotide sequence ID" value="NZ_JBDJLH010000001.1"/>
</dbReference>
<dbReference type="InterPro" id="IPR016181">
    <property type="entry name" value="Acyl_CoA_acyltransferase"/>
</dbReference>
<dbReference type="SUPFAM" id="SSF55729">
    <property type="entry name" value="Acyl-CoA N-acyltransferases (Nat)"/>
    <property type="match status" value="1"/>
</dbReference>
<evidence type="ECO:0000313" key="3">
    <source>
        <dbReference type="Proteomes" id="UP001409291"/>
    </source>
</evidence>
<dbReference type="Proteomes" id="UP001409291">
    <property type="component" value="Unassembled WGS sequence"/>
</dbReference>
<organism evidence="2 3">
    <name type="scientific">Sphingobacterium kitahiroshimense</name>
    <dbReference type="NCBI Taxonomy" id="470446"/>
    <lineage>
        <taxon>Bacteria</taxon>
        <taxon>Pseudomonadati</taxon>
        <taxon>Bacteroidota</taxon>
        <taxon>Sphingobacteriia</taxon>
        <taxon>Sphingobacteriales</taxon>
        <taxon>Sphingobacteriaceae</taxon>
        <taxon>Sphingobacterium</taxon>
    </lineage>
</organism>
<comment type="caution">
    <text evidence="2">The sequence shown here is derived from an EMBL/GenBank/DDBJ whole genome shotgun (WGS) entry which is preliminary data.</text>
</comment>
<dbReference type="Pfam" id="PF00583">
    <property type="entry name" value="Acetyltransf_1"/>
    <property type="match status" value="1"/>
</dbReference>
<evidence type="ECO:0000313" key="2">
    <source>
        <dbReference type="EMBL" id="MEN5378324.1"/>
    </source>
</evidence>
<dbReference type="EMBL" id="JBDJNQ010000006">
    <property type="protein sequence ID" value="MEN5378324.1"/>
    <property type="molecule type" value="Genomic_DNA"/>
</dbReference>
<name>A0ABV0BXU0_9SPHI</name>
<dbReference type="InterPro" id="IPR000182">
    <property type="entry name" value="GNAT_dom"/>
</dbReference>
<dbReference type="PROSITE" id="PS51186">
    <property type="entry name" value="GNAT"/>
    <property type="match status" value="1"/>
</dbReference>
<protein>
    <submittedName>
        <fullName evidence="2">GNAT family N-acetyltransferase</fullName>
    </submittedName>
</protein>
<evidence type="ECO:0000259" key="1">
    <source>
        <dbReference type="PROSITE" id="PS51186"/>
    </source>
</evidence>
<feature type="domain" description="N-acetyltransferase" evidence="1">
    <location>
        <begin position="8"/>
        <end position="164"/>
    </location>
</feature>
<dbReference type="CDD" id="cd04301">
    <property type="entry name" value="NAT_SF"/>
    <property type="match status" value="1"/>
</dbReference>
<keyword evidence="3" id="KW-1185">Reference proteome</keyword>
<sequence>MNINLSDYKLERIAPSQWQDYKLIRLEALKTNPELFGSSYAKEVLYSQDDWIALLENDARAIFALYHLDLLIGLSGVVLNRDNQSEAILISSFIKEAYRGRGLSQLFFQARIEWARQKECAQVIVSHRVGNEASKAANQRCGFVYTYSKESRWPDGLLAEELMYCLWL</sequence>
<proteinExistence type="predicted"/>
<reference evidence="2 3" key="1">
    <citation type="submission" date="2024-04" db="EMBL/GenBank/DDBJ databases">
        <title>WGS of bacteria from Torrens River.</title>
        <authorList>
            <person name="Wyrsch E.R."/>
            <person name="Drigo B."/>
        </authorList>
    </citation>
    <scope>NUCLEOTIDE SEQUENCE [LARGE SCALE GENOMIC DNA]</scope>
    <source>
        <strain evidence="2 3">TWI391</strain>
    </source>
</reference>
<dbReference type="Gene3D" id="3.40.630.30">
    <property type="match status" value="1"/>
</dbReference>
<accession>A0ABV0BXU0</accession>
<gene>
    <name evidence="2" type="ORF">ABE541_13750</name>
</gene>